<dbReference type="EMBL" id="FIIE01000030">
    <property type="protein sequence ID" value="CYW06945.1"/>
    <property type="molecule type" value="Genomic_DNA"/>
</dbReference>
<sequence>MNMKLLITSGGTSEAIDQVRAITNHASGHLGKIIAEQALKRGHEVTLVTTRQAVKPNSQKNLTIIEITNVDSLKETLEPLVKTHQALIHSMAVSDYTPVYMTGLDELRATEDISSLLKKQNTESKISSKDDYQVLFLKKTPKVISYVKKWNPAITLFGFKLLVNVPKEELFAVARQSIERNGADYILANDLKDIGENQHIAYLVDKTREIQAQTKDEIAQLILNTLEKGEQNG</sequence>
<dbReference type="AlphaFoldDB" id="A0A0Z8II63"/>
<keyword evidence="2" id="KW-0436">Ligase</keyword>
<organism evidence="2 3">
    <name type="scientific">Streptococcus suis</name>
    <dbReference type="NCBI Taxonomy" id="1307"/>
    <lineage>
        <taxon>Bacteria</taxon>
        <taxon>Bacillati</taxon>
        <taxon>Bacillota</taxon>
        <taxon>Bacilli</taxon>
        <taxon>Lactobacillales</taxon>
        <taxon>Streptococcaceae</taxon>
        <taxon>Streptococcus</taxon>
    </lineage>
</organism>
<feature type="domain" description="DNA/pantothenate metabolism flavoprotein C-terminal" evidence="1">
    <location>
        <begin position="3"/>
        <end position="227"/>
    </location>
</feature>
<dbReference type="InterPro" id="IPR035929">
    <property type="entry name" value="CoaB-like_sf"/>
</dbReference>
<evidence type="ECO:0000259" key="1">
    <source>
        <dbReference type="Pfam" id="PF04127"/>
    </source>
</evidence>
<dbReference type="InterPro" id="IPR007085">
    <property type="entry name" value="DNA/pantothenate-metab_flavo_C"/>
</dbReference>
<dbReference type="Proteomes" id="UP000070960">
    <property type="component" value="Unassembled WGS sequence"/>
</dbReference>
<dbReference type="NCBIfam" id="TIGR02114">
    <property type="entry name" value="coaB_strep"/>
    <property type="match status" value="1"/>
</dbReference>
<name>A0A0Z8II63_STRSU</name>
<reference evidence="2 3" key="1">
    <citation type="submission" date="2016-02" db="EMBL/GenBank/DDBJ databases">
        <authorList>
            <consortium name="Pathogen Informatics"/>
        </authorList>
    </citation>
    <scope>NUCLEOTIDE SEQUENCE [LARGE SCALE GENOMIC DNA]</scope>
    <source>
        <strain evidence="2 3">LSS80</strain>
    </source>
</reference>
<evidence type="ECO:0000313" key="3">
    <source>
        <dbReference type="Proteomes" id="UP000070960"/>
    </source>
</evidence>
<accession>A0A0Z8II63</accession>
<evidence type="ECO:0000313" key="2">
    <source>
        <dbReference type="EMBL" id="CYW06945.1"/>
    </source>
</evidence>
<dbReference type="SUPFAM" id="SSF102645">
    <property type="entry name" value="CoaB-like"/>
    <property type="match status" value="1"/>
</dbReference>
<dbReference type="GO" id="GO:0016874">
    <property type="term" value="F:ligase activity"/>
    <property type="evidence" value="ECO:0007669"/>
    <property type="project" value="UniProtKB-KW"/>
</dbReference>
<dbReference type="NCBIfam" id="NF005231">
    <property type="entry name" value="PRK06732.1"/>
    <property type="match status" value="1"/>
</dbReference>
<protein>
    <submittedName>
        <fullName evidence="2">Phosphopantothenate--cysteine ligase</fullName>
    </submittedName>
</protein>
<proteinExistence type="predicted"/>
<dbReference type="Pfam" id="PF04127">
    <property type="entry name" value="DFP"/>
    <property type="match status" value="1"/>
</dbReference>
<dbReference type="GO" id="GO:0015937">
    <property type="term" value="P:coenzyme A biosynthetic process"/>
    <property type="evidence" value="ECO:0007669"/>
    <property type="project" value="UniProtKB-ARBA"/>
</dbReference>
<gene>
    <name evidence="2" type="ORF">ERS132442_02181</name>
</gene>
<dbReference type="Gene3D" id="3.40.50.10300">
    <property type="entry name" value="CoaB-like"/>
    <property type="match status" value="1"/>
</dbReference>
<dbReference type="InterPro" id="IPR011848">
    <property type="entry name" value="CoaB_strep"/>
</dbReference>